<dbReference type="GO" id="GO:0012506">
    <property type="term" value="C:vesicle membrane"/>
    <property type="evidence" value="ECO:0007669"/>
    <property type="project" value="TreeGrafter"/>
</dbReference>
<dbReference type="PROSITE" id="PS00223">
    <property type="entry name" value="ANNEXIN_1"/>
    <property type="match status" value="1"/>
</dbReference>
<comment type="similarity">
    <text evidence="1 6">Belongs to the annexin family.</text>
</comment>
<dbReference type="EMBL" id="AJ270201">
    <property type="protein sequence ID" value="CAB57228.1"/>
    <property type="molecule type" value="mRNA"/>
</dbReference>
<name>Q9U5S3_ENTCU</name>
<dbReference type="PANTHER" id="PTHR10502">
    <property type="entry name" value="ANNEXIN"/>
    <property type="match status" value="1"/>
</dbReference>
<dbReference type="FunFam" id="1.10.220.10:FF:000002">
    <property type="entry name" value="Annexin"/>
    <property type="match status" value="1"/>
</dbReference>
<reference evidence="7" key="1">
    <citation type="submission" date="1999-09" db="EMBL/GenBank/DDBJ databases">
        <title>Entodinium caudatum cDNA for putative annexin.</title>
        <authorList>
            <person name="Eschenlauer S.C."/>
            <person name="McEwan N.R."/>
            <person name="Wallace R.J."/>
            <person name="Newbold C.J."/>
        </authorList>
    </citation>
    <scope>NUCLEOTIDE SEQUENCE</scope>
</reference>
<dbReference type="PANTHER" id="PTHR10502:SF102">
    <property type="entry name" value="ANNEXIN B11"/>
    <property type="match status" value="1"/>
</dbReference>
<organism evidence="7">
    <name type="scientific">Entodinium caudatum</name>
    <name type="common">Ciliate</name>
    <dbReference type="NCBI Taxonomy" id="47911"/>
    <lineage>
        <taxon>Eukaryota</taxon>
        <taxon>Sar</taxon>
        <taxon>Alveolata</taxon>
        <taxon>Ciliophora</taxon>
        <taxon>Intramacronucleata</taxon>
        <taxon>Litostomatea</taxon>
        <taxon>Trichostomatia</taxon>
        <taxon>Entodiniomorphida</taxon>
        <taxon>Ophryoscolecidae</taxon>
        <taxon>Entodinium</taxon>
    </lineage>
</organism>
<dbReference type="GO" id="GO:0005737">
    <property type="term" value="C:cytoplasm"/>
    <property type="evidence" value="ECO:0007669"/>
    <property type="project" value="TreeGrafter"/>
</dbReference>
<keyword evidence="2 6" id="KW-0677">Repeat</keyword>
<evidence type="ECO:0000256" key="1">
    <source>
        <dbReference type="ARBA" id="ARBA00007831"/>
    </source>
</evidence>
<dbReference type="InterPro" id="IPR018252">
    <property type="entry name" value="Annexin_repeat_CS"/>
</dbReference>
<dbReference type="InterPro" id="IPR001464">
    <property type="entry name" value="Annexin"/>
</dbReference>
<evidence type="ECO:0000256" key="6">
    <source>
        <dbReference type="RuleBase" id="RU003540"/>
    </source>
</evidence>
<keyword evidence="3 6" id="KW-0106">Calcium</keyword>
<protein>
    <recommendedName>
        <fullName evidence="6">Annexin</fullName>
    </recommendedName>
</protein>
<keyword evidence="4 6" id="KW-0041">Annexin</keyword>
<dbReference type="SMART" id="SM00335">
    <property type="entry name" value="ANX"/>
    <property type="match status" value="2"/>
</dbReference>
<evidence type="ECO:0000256" key="5">
    <source>
        <dbReference type="ARBA" id="ARBA00023302"/>
    </source>
</evidence>
<evidence type="ECO:0000256" key="3">
    <source>
        <dbReference type="ARBA" id="ARBA00022837"/>
    </source>
</evidence>
<sequence length="190" mass="21581">MTSKAKHLDPFRRLLVSLLQGQRSENTEPNKEECEKIAKELYEAGEKKWGTDDSVFNRIFASRSPMEISCISKAYHSLTGHSVLQAINNEFSGDIKKLLLAVVYAVISPSEFFATKINKAVKGLGTNDKLLIRILVTRCEIDMPYIKQYYKQLFKKDMVEDIKGDTSGDYRKLLVKLANWNNLIGSNGEK</sequence>
<dbReference type="PRINTS" id="PR00196">
    <property type="entry name" value="ANNEXIN"/>
</dbReference>
<dbReference type="GO" id="GO:0005886">
    <property type="term" value="C:plasma membrane"/>
    <property type="evidence" value="ECO:0007669"/>
    <property type="project" value="TreeGrafter"/>
</dbReference>
<dbReference type="Gene3D" id="1.10.220.10">
    <property type="entry name" value="Annexin"/>
    <property type="match status" value="2"/>
</dbReference>
<comment type="domain">
    <text evidence="6">A pair of annexin repeats may form one binding site for calcium and phospholipid.</text>
</comment>
<dbReference type="AlphaFoldDB" id="Q9U5S3"/>
<dbReference type="GO" id="GO:0005544">
    <property type="term" value="F:calcium-dependent phospholipid binding"/>
    <property type="evidence" value="ECO:0007669"/>
    <property type="project" value="UniProtKB-KW"/>
</dbReference>
<dbReference type="SUPFAM" id="SSF47874">
    <property type="entry name" value="Annexin"/>
    <property type="match status" value="1"/>
</dbReference>
<dbReference type="PROSITE" id="PS51897">
    <property type="entry name" value="ANNEXIN_2"/>
    <property type="match status" value="2"/>
</dbReference>
<dbReference type="GO" id="GO:0001786">
    <property type="term" value="F:phosphatidylserine binding"/>
    <property type="evidence" value="ECO:0007669"/>
    <property type="project" value="TreeGrafter"/>
</dbReference>
<dbReference type="GO" id="GO:0005509">
    <property type="term" value="F:calcium ion binding"/>
    <property type="evidence" value="ECO:0007669"/>
    <property type="project" value="InterPro"/>
</dbReference>
<evidence type="ECO:0000256" key="4">
    <source>
        <dbReference type="ARBA" id="ARBA00023216"/>
    </source>
</evidence>
<feature type="non-terminal residue" evidence="7">
    <location>
        <position position="1"/>
    </location>
</feature>
<evidence type="ECO:0000313" key="7">
    <source>
        <dbReference type="EMBL" id="CAB57228.1"/>
    </source>
</evidence>
<evidence type="ECO:0000256" key="2">
    <source>
        <dbReference type="ARBA" id="ARBA00022737"/>
    </source>
</evidence>
<dbReference type="GO" id="GO:0005634">
    <property type="term" value="C:nucleus"/>
    <property type="evidence" value="ECO:0007669"/>
    <property type="project" value="TreeGrafter"/>
</dbReference>
<accession>Q9U5S3</accession>
<dbReference type="FunFam" id="1.10.220.10:FF:000001">
    <property type="entry name" value="Annexin"/>
    <property type="match status" value="1"/>
</dbReference>
<dbReference type="InterPro" id="IPR018502">
    <property type="entry name" value="Annexin_repeat"/>
</dbReference>
<dbReference type="InterPro" id="IPR037104">
    <property type="entry name" value="Annexin_sf"/>
</dbReference>
<keyword evidence="5 6" id="KW-0111">Calcium/phospholipid-binding</keyword>
<dbReference type="Pfam" id="PF00191">
    <property type="entry name" value="Annexin"/>
    <property type="match status" value="2"/>
</dbReference>
<proteinExistence type="evidence at transcript level"/>